<evidence type="ECO:0000256" key="12">
    <source>
        <dbReference type="ARBA" id="ARBA00023033"/>
    </source>
</evidence>
<feature type="region of interest" description="Disordered" evidence="17">
    <location>
        <begin position="969"/>
        <end position="1016"/>
    </location>
</feature>
<dbReference type="Gene3D" id="1.10.418.10">
    <property type="entry name" value="Calponin-like domain"/>
    <property type="match status" value="1"/>
</dbReference>
<evidence type="ECO:0000256" key="17">
    <source>
        <dbReference type="SAM" id="MobiDB-lite"/>
    </source>
</evidence>
<protein>
    <recommendedName>
        <fullName evidence="4">F-actin monooxygenase</fullName>
        <ecNumber evidence="4">1.14.13.225</ecNumber>
    </recommendedName>
</protein>
<dbReference type="InterPro" id="IPR036872">
    <property type="entry name" value="CH_dom_sf"/>
</dbReference>
<keyword evidence="10" id="KW-0521">NADP</keyword>
<dbReference type="InterPro" id="IPR036188">
    <property type="entry name" value="FAD/NAD-bd_sf"/>
</dbReference>
<dbReference type="GO" id="GO:0120501">
    <property type="term" value="F:F-actin monooxygenase activity"/>
    <property type="evidence" value="ECO:0007669"/>
    <property type="project" value="UniProtKB-EC"/>
</dbReference>
<name>A0A085MH19_9BILA</name>
<dbReference type="PROSITE" id="PS50021">
    <property type="entry name" value="CH"/>
    <property type="match status" value="1"/>
</dbReference>
<evidence type="ECO:0000256" key="15">
    <source>
        <dbReference type="ARBA" id="ARBA00049522"/>
    </source>
</evidence>
<dbReference type="PANTHER" id="PTHR23167">
    <property type="entry name" value="CALPONIN HOMOLOGY DOMAIN-CONTAINING PROTEIN DDB_G0272472-RELATED"/>
    <property type="match status" value="1"/>
</dbReference>
<keyword evidence="7 16" id="KW-0479">Metal-binding</keyword>
<evidence type="ECO:0000256" key="4">
    <source>
        <dbReference type="ARBA" id="ARBA00012709"/>
    </source>
</evidence>
<feature type="compositionally biased region" description="Acidic residues" evidence="17">
    <location>
        <begin position="977"/>
        <end position="994"/>
    </location>
</feature>
<evidence type="ECO:0000256" key="7">
    <source>
        <dbReference type="ARBA" id="ARBA00022723"/>
    </source>
</evidence>
<keyword evidence="12" id="KW-0503">Monooxygenase</keyword>
<dbReference type="Gene3D" id="3.50.50.60">
    <property type="entry name" value="FAD/NAD(P)-binding domain"/>
    <property type="match status" value="1"/>
</dbReference>
<dbReference type="PROSITE" id="PS50023">
    <property type="entry name" value="LIM_DOMAIN_2"/>
    <property type="match status" value="1"/>
</dbReference>
<evidence type="ECO:0000259" key="19">
    <source>
        <dbReference type="PROSITE" id="PS50023"/>
    </source>
</evidence>
<accession>A0A085MH19</accession>
<evidence type="ECO:0000256" key="16">
    <source>
        <dbReference type="PROSITE-ProRule" id="PRU00125"/>
    </source>
</evidence>
<dbReference type="EMBL" id="KL363193">
    <property type="protein sequence ID" value="KFD56515.1"/>
    <property type="molecule type" value="Genomic_DNA"/>
</dbReference>
<dbReference type="FunFam" id="3.50.50.60:FF:000004">
    <property type="entry name" value="protein-methionine sulfoxide oxidase MICAL2 isoform X1"/>
    <property type="match status" value="1"/>
</dbReference>
<evidence type="ECO:0000313" key="21">
    <source>
        <dbReference type="Proteomes" id="UP000030764"/>
    </source>
</evidence>
<dbReference type="Pfam" id="PF00307">
    <property type="entry name" value="CH"/>
    <property type="match status" value="1"/>
</dbReference>
<dbReference type="InterPro" id="IPR002938">
    <property type="entry name" value="FAD-bd"/>
</dbReference>
<dbReference type="Proteomes" id="UP000030764">
    <property type="component" value="Unassembled WGS sequence"/>
</dbReference>
<evidence type="ECO:0000259" key="18">
    <source>
        <dbReference type="PROSITE" id="PS50021"/>
    </source>
</evidence>
<dbReference type="Pfam" id="PF25413">
    <property type="entry name" value="Rossman_Mical"/>
    <property type="match status" value="1"/>
</dbReference>
<feature type="domain" description="LIM zinc-binding" evidence="19">
    <location>
        <begin position="847"/>
        <end position="912"/>
    </location>
</feature>
<keyword evidence="11" id="KW-0560">Oxidoreductase</keyword>
<dbReference type="GO" id="GO:0005737">
    <property type="term" value="C:cytoplasm"/>
    <property type="evidence" value="ECO:0007669"/>
    <property type="project" value="UniProtKB-SubCell"/>
</dbReference>
<keyword evidence="9 16" id="KW-0862">Zinc</keyword>
<dbReference type="InterPro" id="IPR001715">
    <property type="entry name" value="CH_dom"/>
</dbReference>
<feature type="compositionally biased region" description="Polar residues" evidence="17">
    <location>
        <begin position="997"/>
        <end position="1016"/>
    </location>
</feature>
<dbReference type="SUPFAM" id="SSF47576">
    <property type="entry name" value="Calponin-homology domain, CH-domain"/>
    <property type="match status" value="1"/>
</dbReference>
<evidence type="ECO:0000256" key="1">
    <source>
        <dbReference type="ARBA" id="ARBA00001974"/>
    </source>
</evidence>
<evidence type="ECO:0000256" key="14">
    <source>
        <dbReference type="ARBA" id="ARBA00023203"/>
    </source>
</evidence>
<keyword evidence="8" id="KW-0274">FAD</keyword>
<dbReference type="PANTHER" id="PTHR23167:SF54">
    <property type="entry name" value="[F-ACTIN]-MONOOXYGENASE MICAL"/>
    <property type="match status" value="1"/>
</dbReference>
<evidence type="ECO:0000256" key="13">
    <source>
        <dbReference type="ARBA" id="ARBA00023038"/>
    </source>
</evidence>
<dbReference type="GO" id="GO:0071949">
    <property type="term" value="F:FAD binding"/>
    <property type="evidence" value="ECO:0007669"/>
    <property type="project" value="InterPro"/>
</dbReference>
<sequence>MDSLHACVSTVFESFVSASTFRGILTSFSQLCCLCNLDLSDHFHFYYRLRNSVTSWKAKCLWDLLDKRMGQSEYAQQNAGRNLKVLVVGAGPCGLRMAIECALLGCKVMVVEKRSKFSRNNVLHIWPFVIEDLRSLGAKMLYPKFCAGSIDHISIHQLQCILLKVALLLGVEVFEAVSFVELQEPHVNDFGVGLGWTAVLSPSDHYLRNYEFSVLISADGKRNTLPGFRRIEFRGKLAIAITANFINNHTEAEERVPEISGTSFIFRQQFFREMREATGIDLENIVYYKDETHYFVMTAKKQSLLDKGVILKDFEDISMLLSPENVCQTSLMDYAREAADFACEHALPRLDFAPNHRGQPDIAMFDFTSLFSAENSCRFLQRRTYPLLLGIVGDSLHEPFWPTGSGCARGFLGVFDSAWMIRNYGLGRMSILEVLAERESVYKLLAQSTPETLHRNLKGYTIDPKTRYPSVECTLLPSQVESLFDTDENAAENGFAPVRNECTLNRSFESHQALVRWLQFCLAPYRLRVENVTASFRHGPLLAALLHRYRPDYGSCLFNARTAEWKCDLNYCLSSVQTLWGIPPPQSFDNSDIFSYLSCLFAVLSCRALPPATTFLVPSAKVKEAKIKCPSTTDNDKSVESDAAVMERHRLRLKRLVESSGDADNSCDNTLESCKKVEKLTAERLTEVDLLLRGKLSLSKAPKKPPIIIRKLNPEEVKDMEEKLKKTAMGCLLYKRQEPALTSKEKKIIALKTACLKEKAAVGFQESSDRFHNFDLSMEKLEKRLRRPDTSGAVGVSQLKQMHNASIGMIAMRNVKPPVPLPSRHPSSSANMETFADTSISGEYSKLYCHLCRREVYLAERINIENVCCHRDCFRCAFCNCVLRLNGYGSDYIERYGKLFFCTRHLNCSLREKLARIEHLSTDEICAAPMDISSDDKTKSLQLATDETMTSFKEEMTPNELEERVEFVLASSPGHDELDEGEEEEEEEEEEEADSGGSRQSWENLYANQLEQVESL</sequence>
<dbReference type="InterPro" id="IPR050540">
    <property type="entry name" value="F-actin_Monoox_Mical"/>
</dbReference>
<dbReference type="SUPFAM" id="SSF51905">
    <property type="entry name" value="FAD/NAD(P)-binding domain"/>
    <property type="match status" value="1"/>
</dbReference>
<comment type="catalytic activity">
    <reaction evidence="15">
        <text>L-methionyl-[F-actin] + NADPH + O2 + H(+) = L-methionyl-(R)-S-oxide-[F-actin] + NADP(+) + H2O</text>
        <dbReference type="Rhea" id="RHEA:51308"/>
        <dbReference type="Rhea" id="RHEA-COMP:12953"/>
        <dbReference type="Rhea" id="RHEA-COMP:12956"/>
        <dbReference type="ChEBI" id="CHEBI:15377"/>
        <dbReference type="ChEBI" id="CHEBI:15378"/>
        <dbReference type="ChEBI" id="CHEBI:15379"/>
        <dbReference type="ChEBI" id="CHEBI:16044"/>
        <dbReference type="ChEBI" id="CHEBI:45764"/>
        <dbReference type="ChEBI" id="CHEBI:57783"/>
        <dbReference type="ChEBI" id="CHEBI:58349"/>
        <dbReference type="EC" id="1.14.13.225"/>
    </reaction>
</comment>
<dbReference type="Gene3D" id="2.10.110.10">
    <property type="entry name" value="Cysteine Rich Protein"/>
    <property type="match status" value="1"/>
</dbReference>
<gene>
    <name evidence="20" type="ORF">M513_02619</name>
</gene>
<dbReference type="GO" id="GO:0003779">
    <property type="term" value="F:actin binding"/>
    <property type="evidence" value="ECO:0007669"/>
    <property type="project" value="UniProtKB-KW"/>
</dbReference>
<comment type="subcellular location">
    <subcellularLocation>
        <location evidence="2">Cytoplasm</location>
    </subcellularLocation>
</comment>
<keyword evidence="21" id="KW-1185">Reference proteome</keyword>
<proteinExistence type="inferred from homology"/>
<dbReference type="InterPro" id="IPR057494">
    <property type="entry name" value="Rossman_Mical"/>
</dbReference>
<dbReference type="EC" id="1.14.13.225" evidence="4"/>
<organism evidence="20 21">
    <name type="scientific">Trichuris suis</name>
    <name type="common">pig whipworm</name>
    <dbReference type="NCBI Taxonomy" id="68888"/>
    <lineage>
        <taxon>Eukaryota</taxon>
        <taxon>Metazoa</taxon>
        <taxon>Ecdysozoa</taxon>
        <taxon>Nematoda</taxon>
        <taxon>Enoplea</taxon>
        <taxon>Dorylaimia</taxon>
        <taxon>Trichinellida</taxon>
        <taxon>Trichuridae</taxon>
        <taxon>Trichuris</taxon>
    </lineage>
</organism>
<evidence type="ECO:0000256" key="10">
    <source>
        <dbReference type="ARBA" id="ARBA00022857"/>
    </source>
</evidence>
<keyword evidence="6" id="KW-0285">Flavoprotein</keyword>
<evidence type="ECO:0000313" key="20">
    <source>
        <dbReference type="EMBL" id="KFD56515.1"/>
    </source>
</evidence>
<evidence type="ECO:0000256" key="9">
    <source>
        <dbReference type="ARBA" id="ARBA00022833"/>
    </source>
</evidence>
<evidence type="ECO:0000256" key="11">
    <source>
        <dbReference type="ARBA" id="ARBA00023002"/>
    </source>
</evidence>
<evidence type="ECO:0000256" key="3">
    <source>
        <dbReference type="ARBA" id="ARBA00008223"/>
    </source>
</evidence>
<evidence type="ECO:0000256" key="8">
    <source>
        <dbReference type="ARBA" id="ARBA00022827"/>
    </source>
</evidence>
<reference evidence="20 21" key="1">
    <citation type="journal article" date="2014" name="Nat. Genet.">
        <title>Genome and transcriptome of the porcine whipworm Trichuris suis.</title>
        <authorList>
            <person name="Jex A.R."/>
            <person name="Nejsum P."/>
            <person name="Schwarz E.M."/>
            <person name="Hu L."/>
            <person name="Young N.D."/>
            <person name="Hall R.S."/>
            <person name="Korhonen P.K."/>
            <person name="Liao S."/>
            <person name="Thamsborg S."/>
            <person name="Xia J."/>
            <person name="Xu P."/>
            <person name="Wang S."/>
            <person name="Scheerlinck J.P."/>
            <person name="Hofmann A."/>
            <person name="Sternberg P.W."/>
            <person name="Wang J."/>
            <person name="Gasser R.B."/>
        </authorList>
    </citation>
    <scope>NUCLEOTIDE SEQUENCE [LARGE SCALE GENOMIC DNA]</scope>
    <source>
        <strain evidence="20">DCEP-RM93M</strain>
    </source>
</reference>
<dbReference type="SMART" id="SM00033">
    <property type="entry name" value="CH"/>
    <property type="match status" value="1"/>
</dbReference>
<comment type="similarity">
    <text evidence="3">Belongs to the Mical family.</text>
</comment>
<dbReference type="InterPro" id="IPR001781">
    <property type="entry name" value="Znf_LIM"/>
</dbReference>
<feature type="domain" description="Calponin-homology (CH)" evidence="18">
    <location>
        <begin position="508"/>
        <end position="614"/>
    </location>
</feature>
<dbReference type="PROSITE" id="PS00478">
    <property type="entry name" value="LIM_DOMAIN_1"/>
    <property type="match status" value="1"/>
</dbReference>
<evidence type="ECO:0000256" key="6">
    <source>
        <dbReference type="ARBA" id="ARBA00022630"/>
    </source>
</evidence>
<keyword evidence="5" id="KW-0963">Cytoplasm</keyword>
<keyword evidence="13 16" id="KW-0440">LIM domain</keyword>
<dbReference type="GO" id="GO:0046872">
    <property type="term" value="F:metal ion binding"/>
    <property type="evidence" value="ECO:0007669"/>
    <property type="project" value="UniProtKB-KW"/>
</dbReference>
<evidence type="ECO:0000256" key="2">
    <source>
        <dbReference type="ARBA" id="ARBA00004496"/>
    </source>
</evidence>
<evidence type="ECO:0000256" key="5">
    <source>
        <dbReference type="ARBA" id="ARBA00022490"/>
    </source>
</evidence>
<keyword evidence="14" id="KW-0009">Actin-binding</keyword>
<comment type="cofactor">
    <cofactor evidence="1">
        <name>FAD</name>
        <dbReference type="ChEBI" id="CHEBI:57692"/>
    </cofactor>
</comment>
<dbReference type="PRINTS" id="PR00420">
    <property type="entry name" value="RNGMNOXGNASE"/>
</dbReference>
<dbReference type="AlphaFoldDB" id="A0A085MH19"/>
<dbReference type="Pfam" id="PF01494">
    <property type="entry name" value="FAD_binding_3"/>
    <property type="match status" value="1"/>
</dbReference>